<dbReference type="PANTHER" id="PTHR43498">
    <property type="entry name" value="FERREDOXIN:COB-COM HETERODISULFIDE REDUCTASE SUBUNIT A"/>
    <property type="match status" value="1"/>
</dbReference>
<dbReference type="OrthoDB" id="9780658at2"/>
<keyword evidence="3" id="KW-0560">Oxidoreductase</keyword>
<keyword evidence="2" id="KW-0479">Metal-binding</keyword>
<proteinExistence type="predicted"/>
<dbReference type="Proteomes" id="UP000199403">
    <property type="component" value="Unassembled WGS sequence"/>
</dbReference>
<dbReference type="AlphaFoldDB" id="A0A1H6V1V0"/>
<dbReference type="InterPro" id="IPR039650">
    <property type="entry name" value="HdrA-like"/>
</dbReference>
<protein>
    <submittedName>
        <fullName evidence="6">2-polyprenyl-6-methoxyphenol hydroxylase</fullName>
    </submittedName>
</protein>
<dbReference type="Gene3D" id="3.50.50.60">
    <property type="entry name" value="FAD/NAD(P)-binding domain"/>
    <property type="match status" value="1"/>
</dbReference>
<dbReference type="STRING" id="1416801.SAMN05192553_101951"/>
<keyword evidence="4" id="KW-0408">Iron</keyword>
<evidence type="ECO:0000256" key="4">
    <source>
        <dbReference type="ARBA" id="ARBA00023004"/>
    </source>
</evidence>
<dbReference type="EMBL" id="FNZH01000001">
    <property type="protein sequence ID" value="SEI94212.1"/>
    <property type="molecule type" value="Genomic_DNA"/>
</dbReference>
<accession>A0A1H6V1V0</accession>
<dbReference type="PANTHER" id="PTHR43498:SF1">
    <property type="entry name" value="COB--COM HETERODISULFIDE REDUCTASE IRON-SULFUR SUBUNIT A"/>
    <property type="match status" value="1"/>
</dbReference>
<evidence type="ECO:0000313" key="7">
    <source>
        <dbReference type="Proteomes" id="UP000199403"/>
    </source>
</evidence>
<keyword evidence="1" id="KW-0004">4Fe-4S</keyword>
<name>A0A1H6V1V0_9BACT</name>
<dbReference type="GO" id="GO:0016491">
    <property type="term" value="F:oxidoreductase activity"/>
    <property type="evidence" value="ECO:0007669"/>
    <property type="project" value="UniProtKB-KW"/>
</dbReference>
<dbReference type="SUPFAM" id="SSF51905">
    <property type="entry name" value="FAD/NAD(P)-binding domain"/>
    <property type="match status" value="1"/>
</dbReference>
<evidence type="ECO:0000256" key="1">
    <source>
        <dbReference type="ARBA" id="ARBA00022485"/>
    </source>
</evidence>
<evidence type="ECO:0000256" key="5">
    <source>
        <dbReference type="ARBA" id="ARBA00023014"/>
    </source>
</evidence>
<dbReference type="RefSeq" id="WP_092170031.1">
    <property type="nucleotide sequence ID" value="NZ_FNZH01000001.1"/>
</dbReference>
<dbReference type="GO" id="GO:0046872">
    <property type="term" value="F:metal ion binding"/>
    <property type="evidence" value="ECO:0007669"/>
    <property type="project" value="UniProtKB-KW"/>
</dbReference>
<evidence type="ECO:0000256" key="2">
    <source>
        <dbReference type="ARBA" id="ARBA00022723"/>
    </source>
</evidence>
<reference evidence="7" key="1">
    <citation type="submission" date="2016-10" db="EMBL/GenBank/DDBJ databases">
        <authorList>
            <person name="Varghese N."/>
            <person name="Submissions S."/>
        </authorList>
    </citation>
    <scope>NUCLEOTIDE SEQUENCE [LARGE SCALE GENOMIC DNA]</scope>
    <source>
        <strain evidence="7">IBRC-M 10761</strain>
    </source>
</reference>
<dbReference type="InterPro" id="IPR036188">
    <property type="entry name" value="FAD/NAD-bd_sf"/>
</dbReference>
<evidence type="ECO:0000313" key="6">
    <source>
        <dbReference type="EMBL" id="SEI94212.1"/>
    </source>
</evidence>
<gene>
    <name evidence="6" type="ORF">SAMN05192553_101951</name>
</gene>
<evidence type="ECO:0000256" key="3">
    <source>
        <dbReference type="ARBA" id="ARBA00023002"/>
    </source>
</evidence>
<keyword evidence="5" id="KW-0411">Iron-sulfur</keyword>
<organism evidence="6 7">
    <name type="scientific">Cyclobacterium xiamenense</name>
    <dbReference type="NCBI Taxonomy" id="1297121"/>
    <lineage>
        <taxon>Bacteria</taxon>
        <taxon>Pseudomonadati</taxon>
        <taxon>Bacteroidota</taxon>
        <taxon>Cytophagia</taxon>
        <taxon>Cytophagales</taxon>
        <taxon>Cyclobacteriaceae</taxon>
        <taxon>Cyclobacterium</taxon>
    </lineage>
</organism>
<keyword evidence="7" id="KW-1185">Reference proteome</keyword>
<sequence length="760" mass="84728">MLIEAPFSGNRSLTSQTLSADLVVVGGGMAGICAAITAARQGMEVVLVQDRPVLGGNASSEIRLWILGATSSMGNNNRWAREGGVIDEILLENQYRNPEGNALILDTVLLEKVTQEPNITLLLNTAVQSCEKAGGSRIAKVLAFCSQNSTQYRLEAPLFVDASGDGILGFLSGAAFRIGAESREEFDEAFAPEKAYGELLGHSLYFHSKDTGKPVQFIPPAFANTDLASLPRFHTFNLYDRGCRLWWVEYGGRLDTIHATETIKWELWRIIYGIWHHIKNSGDYPEMETHTLEWVGMIPGKRESRRFEGDYMLSQRDVVEQLRHTDMVSYGGWALDLHPADGIYGELPGCTQWHAKGVYGIPYRCLYSRNIDNLFLAGRIISASHVAFGSSRVMATCAHNAQAVGMAAALCREQHLLPRELMEDALMDNLQQRLMGMGQYLPGMHLRDTDNRVKTASLSVSSTFSLQQLPADAGWKDLDSSTAQMLPLEAGRIPVLTFEVKAKKATHLVLRLWGSSLPGNFTPDRQLVEKEFAVSKGVQELTVDFGLLLDASAYYFVAFAANPFVQVAISELRLTGLLTVFNRVNLDVAKGSRQEPPEGLGVDAFDFWLPERRPGGHNLAIGCTPAVNLYRSEFLLNGMFRPTAQTNAWVADPTDPEPTLTFSWPVQQEIRKILLWFDTDFDHPLESTLRGHDERVMPFCVREFRLLDERGNLLYQEKNNHQSRYEIVFESPVKTKKLVLRLEHPGREVPAGLFGVGIYS</sequence>
<dbReference type="Pfam" id="PF12831">
    <property type="entry name" value="FAD_oxidored"/>
    <property type="match status" value="1"/>
</dbReference>
<dbReference type="GO" id="GO:0051539">
    <property type="term" value="F:4 iron, 4 sulfur cluster binding"/>
    <property type="evidence" value="ECO:0007669"/>
    <property type="project" value="UniProtKB-KW"/>
</dbReference>